<name>A0A072UK67_MEDTR</name>
<gene>
    <name evidence="2" type="ordered locus">MTR_4g051668</name>
</gene>
<dbReference type="AlphaFoldDB" id="A0A072UK67"/>
<evidence type="ECO:0000313" key="3">
    <source>
        <dbReference type="EnsemblPlants" id="KEH29791"/>
    </source>
</evidence>
<accession>A0A072UK67</accession>
<reference evidence="2 4" key="1">
    <citation type="journal article" date="2011" name="Nature">
        <title>The Medicago genome provides insight into the evolution of rhizobial symbioses.</title>
        <authorList>
            <person name="Young N.D."/>
            <person name="Debelle F."/>
            <person name="Oldroyd G.E."/>
            <person name="Geurts R."/>
            <person name="Cannon S.B."/>
            <person name="Udvardi M.K."/>
            <person name="Benedito V.A."/>
            <person name="Mayer K.F."/>
            <person name="Gouzy J."/>
            <person name="Schoof H."/>
            <person name="Van de Peer Y."/>
            <person name="Proost S."/>
            <person name="Cook D.R."/>
            <person name="Meyers B.C."/>
            <person name="Spannagl M."/>
            <person name="Cheung F."/>
            <person name="De Mita S."/>
            <person name="Krishnakumar V."/>
            <person name="Gundlach H."/>
            <person name="Zhou S."/>
            <person name="Mudge J."/>
            <person name="Bharti A.K."/>
            <person name="Murray J.D."/>
            <person name="Naoumkina M.A."/>
            <person name="Rosen B."/>
            <person name="Silverstein K.A."/>
            <person name="Tang H."/>
            <person name="Rombauts S."/>
            <person name="Zhao P.X."/>
            <person name="Zhou P."/>
            <person name="Barbe V."/>
            <person name="Bardou P."/>
            <person name="Bechner M."/>
            <person name="Bellec A."/>
            <person name="Berger A."/>
            <person name="Berges H."/>
            <person name="Bidwell S."/>
            <person name="Bisseling T."/>
            <person name="Choisne N."/>
            <person name="Couloux A."/>
            <person name="Denny R."/>
            <person name="Deshpande S."/>
            <person name="Dai X."/>
            <person name="Doyle J.J."/>
            <person name="Dudez A.M."/>
            <person name="Farmer A.D."/>
            <person name="Fouteau S."/>
            <person name="Franken C."/>
            <person name="Gibelin C."/>
            <person name="Gish J."/>
            <person name="Goldstein S."/>
            <person name="Gonzalez A.J."/>
            <person name="Green P.J."/>
            <person name="Hallab A."/>
            <person name="Hartog M."/>
            <person name="Hua A."/>
            <person name="Humphray S.J."/>
            <person name="Jeong D.H."/>
            <person name="Jing Y."/>
            <person name="Jocker A."/>
            <person name="Kenton S.M."/>
            <person name="Kim D.J."/>
            <person name="Klee K."/>
            <person name="Lai H."/>
            <person name="Lang C."/>
            <person name="Lin S."/>
            <person name="Macmil S.L."/>
            <person name="Magdelenat G."/>
            <person name="Matthews L."/>
            <person name="McCorrison J."/>
            <person name="Monaghan E.L."/>
            <person name="Mun J.H."/>
            <person name="Najar F.Z."/>
            <person name="Nicholson C."/>
            <person name="Noirot C."/>
            <person name="O'Bleness M."/>
            <person name="Paule C.R."/>
            <person name="Poulain J."/>
            <person name="Prion F."/>
            <person name="Qin B."/>
            <person name="Qu C."/>
            <person name="Retzel E.F."/>
            <person name="Riddle C."/>
            <person name="Sallet E."/>
            <person name="Samain S."/>
            <person name="Samson N."/>
            <person name="Sanders I."/>
            <person name="Saurat O."/>
            <person name="Scarpelli C."/>
            <person name="Schiex T."/>
            <person name="Segurens B."/>
            <person name="Severin A.J."/>
            <person name="Sherrier D.J."/>
            <person name="Shi R."/>
            <person name="Sims S."/>
            <person name="Singer S.R."/>
            <person name="Sinharoy S."/>
            <person name="Sterck L."/>
            <person name="Viollet A."/>
            <person name="Wang B.B."/>
            <person name="Wang K."/>
            <person name="Wang M."/>
            <person name="Wang X."/>
            <person name="Warfsmann J."/>
            <person name="Weissenbach J."/>
            <person name="White D.D."/>
            <person name="White J.D."/>
            <person name="Wiley G.B."/>
            <person name="Wincker P."/>
            <person name="Xing Y."/>
            <person name="Yang L."/>
            <person name="Yao Z."/>
            <person name="Ying F."/>
            <person name="Zhai J."/>
            <person name="Zhou L."/>
            <person name="Zuber A."/>
            <person name="Denarie J."/>
            <person name="Dixon R.A."/>
            <person name="May G.D."/>
            <person name="Schwartz D.C."/>
            <person name="Rogers J."/>
            <person name="Quetier F."/>
            <person name="Town C.D."/>
            <person name="Roe B.A."/>
        </authorList>
    </citation>
    <scope>NUCLEOTIDE SEQUENCE [LARGE SCALE GENOMIC DNA]</scope>
    <source>
        <strain evidence="2">A17</strain>
        <strain evidence="3 4">cv. Jemalong A17</strain>
    </source>
</reference>
<dbReference type="EnsemblPlants" id="KEH29791">
    <property type="protein sequence ID" value="KEH29791"/>
    <property type="gene ID" value="MTR_4g051668"/>
</dbReference>
<proteinExistence type="predicted"/>
<organism evidence="2 4">
    <name type="scientific">Medicago truncatula</name>
    <name type="common">Barrel medic</name>
    <name type="synonym">Medicago tribuloides</name>
    <dbReference type="NCBI Taxonomy" id="3880"/>
    <lineage>
        <taxon>Eukaryota</taxon>
        <taxon>Viridiplantae</taxon>
        <taxon>Streptophyta</taxon>
        <taxon>Embryophyta</taxon>
        <taxon>Tracheophyta</taxon>
        <taxon>Spermatophyta</taxon>
        <taxon>Magnoliopsida</taxon>
        <taxon>eudicotyledons</taxon>
        <taxon>Gunneridae</taxon>
        <taxon>Pentapetalae</taxon>
        <taxon>rosids</taxon>
        <taxon>fabids</taxon>
        <taxon>Fabales</taxon>
        <taxon>Fabaceae</taxon>
        <taxon>Papilionoideae</taxon>
        <taxon>50 kb inversion clade</taxon>
        <taxon>NPAAA clade</taxon>
        <taxon>Hologalegina</taxon>
        <taxon>IRL clade</taxon>
        <taxon>Trifolieae</taxon>
        <taxon>Medicago</taxon>
    </lineage>
</organism>
<reference evidence="2 4" key="2">
    <citation type="journal article" date="2014" name="BMC Genomics">
        <title>An improved genome release (version Mt4.0) for the model legume Medicago truncatula.</title>
        <authorList>
            <person name="Tang H."/>
            <person name="Krishnakumar V."/>
            <person name="Bidwell S."/>
            <person name="Rosen B."/>
            <person name="Chan A."/>
            <person name="Zhou S."/>
            <person name="Gentzbittel L."/>
            <person name="Childs K.L."/>
            <person name="Yandell M."/>
            <person name="Gundlach H."/>
            <person name="Mayer K.F."/>
            <person name="Schwartz D.C."/>
            <person name="Town C.D."/>
        </authorList>
    </citation>
    <scope>GENOME REANNOTATION</scope>
    <source>
        <strain evidence="2">A17</strain>
        <strain evidence="3 4">cv. Jemalong A17</strain>
    </source>
</reference>
<dbReference type="HOGENOM" id="CLU_1646236_0_0_1"/>
<evidence type="ECO:0000256" key="1">
    <source>
        <dbReference type="SAM" id="Phobius"/>
    </source>
</evidence>
<dbReference type="PANTHER" id="PTHR35516">
    <property type="entry name" value="CYTOCHROME B6-F COMPLEX SUBUNIT 5"/>
    <property type="match status" value="1"/>
</dbReference>
<protein>
    <submittedName>
        <fullName evidence="2">Transmembrane protein, putative</fullName>
    </submittedName>
</protein>
<evidence type="ECO:0000313" key="4">
    <source>
        <dbReference type="Proteomes" id="UP000002051"/>
    </source>
</evidence>
<keyword evidence="1" id="KW-1133">Transmembrane helix</keyword>
<dbReference type="Proteomes" id="UP000002051">
    <property type="component" value="Chromosome 4"/>
</dbReference>
<dbReference type="EMBL" id="CM001220">
    <property type="protein sequence ID" value="KEH29791.1"/>
    <property type="molecule type" value="Genomic_DNA"/>
</dbReference>
<keyword evidence="1" id="KW-0472">Membrane</keyword>
<evidence type="ECO:0000313" key="2">
    <source>
        <dbReference type="EMBL" id="KEH29791.1"/>
    </source>
</evidence>
<keyword evidence="4" id="KW-1185">Reference proteome</keyword>
<feature type="transmembrane region" description="Helical" evidence="1">
    <location>
        <begin position="81"/>
        <end position="101"/>
    </location>
</feature>
<dbReference type="PANTHER" id="PTHR35516:SF11">
    <property type="entry name" value="CYTOCHROME B6-F COMPLEX SUBUNIT 5"/>
    <property type="match status" value="1"/>
</dbReference>
<sequence length="161" mass="17510">MTIDGWKIHGKGEPCGLVYLDLRFSANARYIQPMWPVMKDKVEGHCGEMKVEMCDSGSSVVVNPLLASCDVYSDLVTNVRIALFGMLIFLLVIVVAVPLIASAAKSRASELAGYGEGNQCADFMVKLGAISNEEFARHTTPPYDLIPLIRLDAMGTAFPRA</sequence>
<keyword evidence="1 2" id="KW-0812">Transmembrane</keyword>
<reference evidence="3" key="3">
    <citation type="submission" date="2015-04" db="UniProtKB">
        <authorList>
            <consortium name="EnsemblPlants"/>
        </authorList>
    </citation>
    <scope>IDENTIFICATION</scope>
    <source>
        <strain evidence="3">cv. Jemalong A17</strain>
    </source>
</reference>